<name>A0A8H7ELN0_9FUNG</name>
<dbReference type="Pfam" id="PF06985">
    <property type="entry name" value="HET"/>
    <property type="match status" value="1"/>
</dbReference>
<dbReference type="InterPro" id="IPR052895">
    <property type="entry name" value="HetReg/Transcr_Mod"/>
</dbReference>
<reference evidence="2" key="1">
    <citation type="submission" date="2020-01" db="EMBL/GenBank/DDBJ databases">
        <title>Genome Sequencing of Three Apophysomyces-Like Fungal Strains Confirms a Novel Fungal Genus in the Mucoromycota with divergent Burkholderia-like Endosymbiotic Bacteria.</title>
        <authorList>
            <person name="Stajich J.E."/>
            <person name="Macias A.M."/>
            <person name="Carter-House D."/>
            <person name="Lovett B."/>
            <person name="Kasson L.R."/>
            <person name="Berry K."/>
            <person name="Grigoriev I."/>
            <person name="Chang Y."/>
            <person name="Spatafora J."/>
            <person name="Kasson M.T."/>
        </authorList>
    </citation>
    <scope>NUCLEOTIDE SEQUENCE</scope>
    <source>
        <strain evidence="2">NRRL A-21654</strain>
    </source>
</reference>
<accession>A0A8H7ELN0</accession>
<protein>
    <recommendedName>
        <fullName evidence="1">Heterokaryon incompatibility domain-containing protein</fullName>
    </recommendedName>
</protein>
<evidence type="ECO:0000313" key="2">
    <source>
        <dbReference type="EMBL" id="KAF7720632.1"/>
    </source>
</evidence>
<comment type="caution">
    <text evidence="2">The sequence shown here is derived from an EMBL/GenBank/DDBJ whole genome shotgun (WGS) entry which is preliminary data.</text>
</comment>
<dbReference type="EMBL" id="JABAYA010000454">
    <property type="protein sequence ID" value="KAF7720632.1"/>
    <property type="molecule type" value="Genomic_DNA"/>
</dbReference>
<dbReference type="InterPro" id="IPR010730">
    <property type="entry name" value="HET"/>
</dbReference>
<dbReference type="PANTHER" id="PTHR24148">
    <property type="entry name" value="ANKYRIN REPEAT DOMAIN-CONTAINING PROTEIN 39 HOMOLOG-RELATED"/>
    <property type="match status" value="1"/>
</dbReference>
<keyword evidence="3" id="KW-1185">Reference proteome</keyword>
<proteinExistence type="predicted"/>
<dbReference type="Proteomes" id="UP000605846">
    <property type="component" value="Unassembled WGS sequence"/>
</dbReference>
<gene>
    <name evidence="2" type="ORF">EC973_006809</name>
</gene>
<dbReference type="PANTHER" id="PTHR24148:SF64">
    <property type="entry name" value="HETEROKARYON INCOMPATIBILITY DOMAIN-CONTAINING PROTEIN"/>
    <property type="match status" value="1"/>
</dbReference>
<dbReference type="OrthoDB" id="2157530at2759"/>
<organism evidence="2 3">
    <name type="scientific">Apophysomyces ossiformis</name>
    <dbReference type="NCBI Taxonomy" id="679940"/>
    <lineage>
        <taxon>Eukaryota</taxon>
        <taxon>Fungi</taxon>
        <taxon>Fungi incertae sedis</taxon>
        <taxon>Mucoromycota</taxon>
        <taxon>Mucoromycotina</taxon>
        <taxon>Mucoromycetes</taxon>
        <taxon>Mucorales</taxon>
        <taxon>Mucorineae</taxon>
        <taxon>Mucoraceae</taxon>
        <taxon>Apophysomyces</taxon>
    </lineage>
</organism>
<dbReference type="AlphaFoldDB" id="A0A8H7ELN0"/>
<sequence>MSEIVLLDTGSDFDNIKCISIPFDDHLPEYFAISYRWGVHAEWKARTPNYMASITSISQGNLIKLCTYYRSRIRYLWIDVVCINQADKNHRKMAIKVMDDIYRRAKRIIAVPDLCYCDKNPLMKDITKEDIEAAVIGMGMRYFLLKYEPRIIDTLFDWHEPGTYPGFRLEICELVNRTESLDDKHKYTFWTFDDYTRAKVQVGNTEKGWAFIERVITEWAERAWVISERTIGTKDKKLLIHILRANAVFYWKVLGELAWEIQFQSHAIFDAIIKSKSTKFIDRLFAVLPHTKYKDAKQRLIDEEIGIDSEDDLKWLLFEILDMDGRVELFNYLIQQHGKFYFELPFSLKKNEFRFEILKGDYEALLALIIEPIMMQDGKRALKVTCPFVHPCNQDLGDDFQPSDTEGNSDLILFYGYYEASKNYIGYRYLKLNGVWRLNGSICIEHAPHIWKHGEFLMYL</sequence>
<feature type="domain" description="Heterokaryon incompatibility" evidence="1">
    <location>
        <begin position="30"/>
        <end position="111"/>
    </location>
</feature>
<evidence type="ECO:0000313" key="3">
    <source>
        <dbReference type="Proteomes" id="UP000605846"/>
    </source>
</evidence>
<evidence type="ECO:0000259" key="1">
    <source>
        <dbReference type="Pfam" id="PF06985"/>
    </source>
</evidence>